<sequence>MNLASIMISFMSSKMCDKTEGFSTLLTFIRFSPSMCSSMISKRLGESESFTTFIELFSIVCAFMLGICRRQPIDVSLTSVLLSAFLTSTLSMEKYLQVRIKGEKRTGIVKGFSTILTGHGLFSV</sequence>
<dbReference type="Proteomes" id="UP001314169">
    <property type="component" value="Chromosome 5"/>
</dbReference>
<accession>A0ABP0A4Q8</accession>
<reference evidence="1" key="1">
    <citation type="submission" date="2023-12" db="EMBL/GenBank/DDBJ databases">
        <authorList>
            <person name="Brown T."/>
        </authorList>
    </citation>
    <scope>NUCLEOTIDE SEQUENCE</scope>
</reference>
<proteinExistence type="predicted"/>
<protein>
    <submittedName>
        <fullName evidence="1">Uncharacterized protein</fullName>
    </submittedName>
</protein>
<organism evidence="1 2">
    <name type="scientific">Pipistrellus nathusii</name>
    <name type="common">Nathusius' pipistrelle</name>
    <dbReference type="NCBI Taxonomy" id="59473"/>
    <lineage>
        <taxon>Eukaryota</taxon>
        <taxon>Metazoa</taxon>
        <taxon>Chordata</taxon>
        <taxon>Craniata</taxon>
        <taxon>Vertebrata</taxon>
        <taxon>Euteleostomi</taxon>
        <taxon>Mammalia</taxon>
        <taxon>Eutheria</taxon>
        <taxon>Laurasiatheria</taxon>
        <taxon>Chiroptera</taxon>
        <taxon>Yangochiroptera</taxon>
        <taxon>Vespertilionidae</taxon>
        <taxon>Pipistrellus</taxon>
    </lineage>
</organism>
<keyword evidence="2" id="KW-1185">Reference proteome</keyword>
<name>A0ABP0A4Q8_PIPNA</name>
<evidence type="ECO:0000313" key="1">
    <source>
        <dbReference type="EMBL" id="CAK6445474.1"/>
    </source>
</evidence>
<gene>
    <name evidence="1" type="ORF">MPIPNATIZW_LOCUS13780</name>
</gene>
<dbReference type="EMBL" id="OY882862">
    <property type="protein sequence ID" value="CAK6445474.1"/>
    <property type="molecule type" value="Genomic_DNA"/>
</dbReference>
<evidence type="ECO:0000313" key="2">
    <source>
        <dbReference type="Proteomes" id="UP001314169"/>
    </source>
</evidence>